<dbReference type="PANTHER" id="PTHR24348">
    <property type="entry name" value="SERINE/THREONINE-PROTEIN KINASE UNC-51-RELATED"/>
    <property type="match status" value="1"/>
</dbReference>
<dbReference type="GO" id="GO:0005737">
    <property type="term" value="C:cytoplasm"/>
    <property type="evidence" value="ECO:0000318"/>
    <property type="project" value="GO_Central"/>
</dbReference>
<dbReference type="Gene3D" id="3.30.200.20">
    <property type="entry name" value="Phosphorylase Kinase, domain 1"/>
    <property type="match status" value="1"/>
</dbReference>
<dbReference type="RefSeq" id="XP_001432496.1">
    <property type="nucleotide sequence ID" value="XM_001432459.2"/>
</dbReference>
<dbReference type="GO" id="GO:0000407">
    <property type="term" value="C:phagophore assembly site"/>
    <property type="evidence" value="ECO:0000318"/>
    <property type="project" value="GO_Central"/>
</dbReference>
<protein>
    <recommendedName>
        <fullName evidence="6">Protein kinase domain-containing protein</fullName>
    </recommendedName>
</protein>
<dbReference type="GO" id="GO:0005829">
    <property type="term" value="C:cytosol"/>
    <property type="evidence" value="ECO:0000318"/>
    <property type="project" value="GO_Central"/>
</dbReference>
<dbReference type="GO" id="GO:0000045">
    <property type="term" value="P:autophagosome assembly"/>
    <property type="evidence" value="ECO:0000318"/>
    <property type="project" value="GO_Central"/>
</dbReference>
<dbReference type="InParanoid" id="A0C2T2"/>
<keyword evidence="3" id="KW-0418">Kinase</keyword>
<evidence type="ECO:0000256" key="1">
    <source>
        <dbReference type="ARBA" id="ARBA00022679"/>
    </source>
</evidence>
<dbReference type="PANTHER" id="PTHR24348:SF22">
    <property type="entry name" value="NON-SPECIFIC SERINE_THREONINE PROTEIN KINASE"/>
    <property type="match status" value="1"/>
</dbReference>
<dbReference type="Pfam" id="PF00069">
    <property type="entry name" value="Pkinase"/>
    <property type="match status" value="1"/>
</dbReference>
<dbReference type="eggNOG" id="KOG0032">
    <property type="taxonomic scope" value="Eukaryota"/>
</dbReference>
<evidence type="ECO:0000256" key="2">
    <source>
        <dbReference type="ARBA" id="ARBA00022741"/>
    </source>
</evidence>
<keyword evidence="1" id="KW-0808">Transferase</keyword>
<feature type="compositionally biased region" description="Acidic residues" evidence="5">
    <location>
        <begin position="292"/>
        <end position="301"/>
    </location>
</feature>
<dbReference type="EMBL" id="CT868036">
    <property type="protein sequence ID" value="CAK65099.1"/>
    <property type="molecule type" value="Genomic_DNA"/>
</dbReference>
<feature type="region of interest" description="Disordered" evidence="5">
    <location>
        <begin position="290"/>
        <end position="314"/>
    </location>
</feature>
<dbReference type="AlphaFoldDB" id="A0C2T2"/>
<feature type="compositionally biased region" description="Polar residues" evidence="5">
    <location>
        <begin position="304"/>
        <end position="314"/>
    </location>
</feature>
<dbReference type="FunFam" id="1.10.510.10:FF:000737">
    <property type="entry name" value="Protein kinase, putative"/>
    <property type="match status" value="1"/>
</dbReference>
<evidence type="ECO:0000256" key="5">
    <source>
        <dbReference type="SAM" id="MobiDB-lite"/>
    </source>
</evidence>
<reference evidence="7 8" key="1">
    <citation type="journal article" date="2006" name="Nature">
        <title>Global trends of whole-genome duplications revealed by the ciliate Paramecium tetraurelia.</title>
        <authorList>
            <consortium name="Genoscope"/>
            <person name="Aury J.-M."/>
            <person name="Jaillon O."/>
            <person name="Duret L."/>
            <person name="Noel B."/>
            <person name="Jubin C."/>
            <person name="Porcel B.M."/>
            <person name="Segurens B."/>
            <person name="Daubin V."/>
            <person name="Anthouard V."/>
            <person name="Aiach N."/>
            <person name="Arnaiz O."/>
            <person name="Billaut A."/>
            <person name="Beisson J."/>
            <person name="Blanc I."/>
            <person name="Bouhouche K."/>
            <person name="Camara F."/>
            <person name="Duharcourt S."/>
            <person name="Guigo R."/>
            <person name="Gogendeau D."/>
            <person name="Katinka M."/>
            <person name="Keller A.-M."/>
            <person name="Kissmehl R."/>
            <person name="Klotz C."/>
            <person name="Koll F."/>
            <person name="Le Moue A."/>
            <person name="Lepere C."/>
            <person name="Malinsky S."/>
            <person name="Nowacki M."/>
            <person name="Nowak J.K."/>
            <person name="Plattner H."/>
            <person name="Poulain J."/>
            <person name="Ruiz F."/>
            <person name="Serrano V."/>
            <person name="Zagulski M."/>
            <person name="Dessen P."/>
            <person name="Betermier M."/>
            <person name="Weissenbach J."/>
            <person name="Scarpelli C."/>
            <person name="Schachter V."/>
            <person name="Sperling L."/>
            <person name="Meyer E."/>
            <person name="Cohen J."/>
            <person name="Wincker P."/>
        </authorList>
    </citation>
    <scope>NUCLEOTIDE SEQUENCE [LARGE SCALE GENOMIC DNA]</scope>
    <source>
        <strain evidence="7 8">Stock d4-2</strain>
    </source>
</reference>
<evidence type="ECO:0000259" key="6">
    <source>
        <dbReference type="PROSITE" id="PS50011"/>
    </source>
</evidence>
<dbReference type="SUPFAM" id="SSF56112">
    <property type="entry name" value="Protein kinase-like (PK-like)"/>
    <property type="match status" value="1"/>
</dbReference>
<dbReference type="PROSITE" id="PS00108">
    <property type="entry name" value="PROTEIN_KINASE_ST"/>
    <property type="match status" value="1"/>
</dbReference>
<dbReference type="GeneID" id="5018281"/>
<gene>
    <name evidence="7" type="ORF">GSPATT00034577001</name>
</gene>
<feature type="domain" description="Protein kinase" evidence="6">
    <location>
        <begin position="14"/>
        <end position="274"/>
    </location>
</feature>
<organism evidence="7 8">
    <name type="scientific">Paramecium tetraurelia</name>
    <dbReference type="NCBI Taxonomy" id="5888"/>
    <lineage>
        <taxon>Eukaryota</taxon>
        <taxon>Sar</taxon>
        <taxon>Alveolata</taxon>
        <taxon>Ciliophora</taxon>
        <taxon>Intramacronucleata</taxon>
        <taxon>Oligohymenophorea</taxon>
        <taxon>Peniculida</taxon>
        <taxon>Parameciidae</taxon>
        <taxon>Paramecium</taxon>
    </lineage>
</organism>
<dbReference type="GO" id="GO:0010506">
    <property type="term" value="P:regulation of autophagy"/>
    <property type="evidence" value="ECO:0000318"/>
    <property type="project" value="GO_Central"/>
</dbReference>
<dbReference type="FunFam" id="3.30.200.20:FF:001258">
    <property type="match status" value="1"/>
</dbReference>
<dbReference type="OrthoDB" id="5337378at2759"/>
<dbReference type="Gene3D" id="1.10.510.10">
    <property type="entry name" value="Transferase(Phosphotransferase) domain 1"/>
    <property type="match status" value="1"/>
</dbReference>
<proteinExistence type="predicted"/>
<dbReference type="Proteomes" id="UP000000600">
    <property type="component" value="Unassembled WGS sequence"/>
</dbReference>
<dbReference type="GO" id="GO:0004674">
    <property type="term" value="F:protein serine/threonine kinase activity"/>
    <property type="evidence" value="ECO:0000318"/>
    <property type="project" value="GO_Central"/>
</dbReference>
<dbReference type="KEGG" id="ptm:GSPATT00034577001"/>
<dbReference type="GO" id="GO:0005524">
    <property type="term" value="F:ATP binding"/>
    <property type="evidence" value="ECO:0007669"/>
    <property type="project" value="UniProtKB-KW"/>
</dbReference>
<dbReference type="InterPro" id="IPR045269">
    <property type="entry name" value="Atg1-like"/>
</dbReference>
<dbReference type="GO" id="GO:0016020">
    <property type="term" value="C:membrane"/>
    <property type="evidence" value="ECO:0000318"/>
    <property type="project" value="GO_Central"/>
</dbReference>
<dbReference type="InterPro" id="IPR011009">
    <property type="entry name" value="Kinase-like_dom_sf"/>
</dbReference>
<dbReference type="SMART" id="SM00220">
    <property type="entry name" value="S_TKc"/>
    <property type="match status" value="1"/>
</dbReference>
<dbReference type="GO" id="GO:0005776">
    <property type="term" value="C:autophagosome"/>
    <property type="evidence" value="ECO:0000318"/>
    <property type="project" value="GO_Central"/>
</dbReference>
<dbReference type="InterPro" id="IPR008271">
    <property type="entry name" value="Ser/Thr_kinase_AS"/>
</dbReference>
<keyword evidence="4" id="KW-0067">ATP-binding</keyword>
<evidence type="ECO:0000256" key="3">
    <source>
        <dbReference type="ARBA" id="ARBA00022777"/>
    </source>
</evidence>
<dbReference type="OMA" id="MHILGQP"/>
<keyword evidence="2" id="KW-0547">Nucleotide-binding</keyword>
<name>A0C2T2_PARTE</name>
<dbReference type="InterPro" id="IPR000719">
    <property type="entry name" value="Prot_kinase_dom"/>
</dbReference>
<evidence type="ECO:0000256" key="4">
    <source>
        <dbReference type="ARBA" id="ARBA00022840"/>
    </source>
</evidence>
<dbReference type="PROSITE" id="PS50011">
    <property type="entry name" value="PROTEIN_KINASE_DOM"/>
    <property type="match status" value="1"/>
</dbReference>
<evidence type="ECO:0000313" key="8">
    <source>
        <dbReference type="Proteomes" id="UP000000600"/>
    </source>
</evidence>
<keyword evidence="8" id="KW-1185">Reference proteome</keyword>
<sequence length="601" mass="69836">MNAHDIYKVKSYEINKGLEIGRGQFGIVYQCTDLQNPHLKLCAKIIEDSLDDPKVQREIELMKIIMTNAKGNKNIVRVEYVEYTKDRIVMIMEKCECDLQSVMEKKQKGDDKYFKPSEALNILKQLVNGYKMLYFNKIIHRDLKPANILILNGVYKIADLGLARVLEENTEFTKVGTPKYVAPQLYFEKYFSNSADIFSLGIIIYELIFGKLPYVAHNQTQIKRALKNLEANPIVVNREWPEMTSEFADLIESMLKYKEDNRISWERLLKHPLILEESNLVVNQSGLIQNTDSDDEKEEETAQIPDQKQVQTQNIDQQVPPICQNLPKPTFTAPLPQAQKQLCLIDSRTQPVQFPQGKVFSTPFPTNFPVPPNTNSFIAPQMNQQPKQFMNPQPQRFPTISQMHILGQPLQFQQVKGTSDQLFQTGFVMDQALENLDKYLNMQSQLKAEFFGIKLYLHCLAQCFFEHSSAMQKQNQKNPNNQSYYQLQVIDQELQKKIKYHSVIAQELERYNLTAYYPVTDINPDFGSYILKLNRITANKGLFAYSSDTKYYPDYLQLLYFLEKVKDINPQSFGDIYLQIVDICKNYKNEQIMTDYLGKRL</sequence>
<evidence type="ECO:0000313" key="7">
    <source>
        <dbReference type="EMBL" id="CAK65099.1"/>
    </source>
</evidence>
<accession>A0C2T2</accession>
<dbReference type="HOGENOM" id="CLU_461160_0_0_1"/>